<dbReference type="PROSITE" id="PS00211">
    <property type="entry name" value="ABC_TRANSPORTER_1"/>
    <property type="match status" value="1"/>
</dbReference>
<keyword evidence="3" id="KW-0067">ATP-binding</keyword>
<dbReference type="Gene3D" id="2.40.50.100">
    <property type="match status" value="1"/>
</dbReference>
<dbReference type="InterPro" id="IPR013611">
    <property type="entry name" value="Transp-assoc_OB_typ2"/>
</dbReference>
<dbReference type="InterPro" id="IPR003439">
    <property type="entry name" value="ABC_transporter-like_ATP-bd"/>
</dbReference>
<dbReference type="FunFam" id="3.40.50.300:FF:000425">
    <property type="entry name" value="Probable ABC transporter, ATP-binding subunit"/>
    <property type="match status" value="1"/>
</dbReference>
<keyword evidence="1" id="KW-0813">Transport</keyword>
<dbReference type="GO" id="GO:0005524">
    <property type="term" value="F:ATP binding"/>
    <property type="evidence" value="ECO:0007669"/>
    <property type="project" value="UniProtKB-KW"/>
</dbReference>
<dbReference type="Pfam" id="PF08402">
    <property type="entry name" value="TOBE_2"/>
    <property type="match status" value="1"/>
</dbReference>
<keyword evidence="2" id="KW-0547">Nucleotide-binding</keyword>
<accession>A0A381XR43</accession>
<gene>
    <name evidence="5" type="ORF">METZ01_LOCUS119826</name>
</gene>
<dbReference type="Gene3D" id="3.40.50.300">
    <property type="entry name" value="P-loop containing nucleotide triphosphate hydrolases"/>
    <property type="match status" value="1"/>
</dbReference>
<dbReference type="InterPro" id="IPR050093">
    <property type="entry name" value="ABC_SmlMolc_Importer"/>
</dbReference>
<dbReference type="AlphaFoldDB" id="A0A381XR43"/>
<dbReference type="EMBL" id="UINC01016004">
    <property type="protein sequence ID" value="SVA66972.1"/>
    <property type="molecule type" value="Genomic_DNA"/>
</dbReference>
<feature type="domain" description="ABC transporter" evidence="4">
    <location>
        <begin position="32"/>
        <end position="263"/>
    </location>
</feature>
<dbReference type="GO" id="GO:0016887">
    <property type="term" value="F:ATP hydrolysis activity"/>
    <property type="evidence" value="ECO:0007669"/>
    <property type="project" value="InterPro"/>
</dbReference>
<dbReference type="SUPFAM" id="SSF52540">
    <property type="entry name" value="P-loop containing nucleoside triphosphate hydrolases"/>
    <property type="match status" value="1"/>
</dbReference>
<dbReference type="SMART" id="SM00382">
    <property type="entry name" value="AAA"/>
    <property type="match status" value="1"/>
</dbReference>
<dbReference type="InterPro" id="IPR003593">
    <property type="entry name" value="AAA+_ATPase"/>
</dbReference>
<sequence>MTPHKAPQNFVHAIGAVKSKDVDFMQESNVILQLRNVTKKFGDFVAIRDVDLDIYDGEFLTIVGPSGSGKTTMIRLLVGMDKPTEGDIHLKNIRINDVPANKRPTCMVFQSLALFPHRTVGQNIEFPLKIRGADSNSRKDRAMDLIRLLQLPENYYSKNVMKCSGGERQRVALARALAFDPEILFFDEPLSSIDFRLRKTLEKELKDIHRRTGKTFVYITHSLEEAMVMSDRIAVLRQGEFVQIGSPDDIYNQPKNQFVSEFMGEVNVFPVEVREDGSLHCSEVDAVFACPSPHQVPGSRGSLVVRPEAIRFLEPGEQCSSSLEGAVFNEYSLGSRMQYNVQVADKMITIEKLREQRYGGDFDRSVSIGWDIEDSVLLDITD</sequence>
<evidence type="ECO:0000256" key="2">
    <source>
        <dbReference type="ARBA" id="ARBA00022741"/>
    </source>
</evidence>
<dbReference type="InterPro" id="IPR027417">
    <property type="entry name" value="P-loop_NTPase"/>
</dbReference>
<proteinExistence type="predicted"/>
<organism evidence="5">
    <name type="scientific">marine metagenome</name>
    <dbReference type="NCBI Taxonomy" id="408172"/>
    <lineage>
        <taxon>unclassified sequences</taxon>
        <taxon>metagenomes</taxon>
        <taxon>ecological metagenomes</taxon>
    </lineage>
</organism>
<dbReference type="Pfam" id="PF00005">
    <property type="entry name" value="ABC_tran"/>
    <property type="match status" value="1"/>
</dbReference>
<dbReference type="GO" id="GO:0043190">
    <property type="term" value="C:ATP-binding cassette (ABC) transporter complex"/>
    <property type="evidence" value="ECO:0007669"/>
    <property type="project" value="InterPro"/>
</dbReference>
<reference evidence="5" key="1">
    <citation type="submission" date="2018-05" db="EMBL/GenBank/DDBJ databases">
        <authorList>
            <person name="Lanie J.A."/>
            <person name="Ng W.-L."/>
            <person name="Kazmierczak K.M."/>
            <person name="Andrzejewski T.M."/>
            <person name="Davidsen T.M."/>
            <person name="Wayne K.J."/>
            <person name="Tettelin H."/>
            <person name="Glass J.I."/>
            <person name="Rusch D."/>
            <person name="Podicherti R."/>
            <person name="Tsui H.-C.T."/>
            <person name="Winkler M.E."/>
        </authorList>
    </citation>
    <scope>NUCLEOTIDE SEQUENCE</scope>
</reference>
<dbReference type="InterPro" id="IPR008995">
    <property type="entry name" value="Mo/tungstate-bd_C_term_dom"/>
</dbReference>
<evidence type="ECO:0000259" key="4">
    <source>
        <dbReference type="PROSITE" id="PS50893"/>
    </source>
</evidence>
<dbReference type="PANTHER" id="PTHR42781">
    <property type="entry name" value="SPERMIDINE/PUTRESCINE IMPORT ATP-BINDING PROTEIN POTA"/>
    <property type="match status" value="1"/>
</dbReference>
<dbReference type="PANTHER" id="PTHR42781:SF9">
    <property type="entry name" value="AMINO ACID ABC TRANSPORTER, ATP-BINDING PROTEIN-RELATED"/>
    <property type="match status" value="1"/>
</dbReference>
<dbReference type="SUPFAM" id="SSF50331">
    <property type="entry name" value="MOP-like"/>
    <property type="match status" value="1"/>
</dbReference>
<dbReference type="PROSITE" id="PS50893">
    <property type="entry name" value="ABC_TRANSPORTER_2"/>
    <property type="match status" value="1"/>
</dbReference>
<dbReference type="InterPro" id="IPR017871">
    <property type="entry name" value="ABC_transporter-like_CS"/>
</dbReference>
<name>A0A381XR43_9ZZZZ</name>
<evidence type="ECO:0000256" key="3">
    <source>
        <dbReference type="ARBA" id="ARBA00022840"/>
    </source>
</evidence>
<dbReference type="GO" id="GO:0022857">
    <property type="term" value="F:transmembrane transporter activity"/>
    <property type="evidence" value="ECO:0007669"/>
    <property type="project" value="InterPro"/>
</dbReference>
<protein>
    <recommendedName>
        <fullName evidence="4">ABC transporter domain-containing protein</fullName>
    </recommendedName>
</protein>
<evidence type="ECO:0000313" key="5">
    <source>
        <dbReference type="EMBL" id="SVA66972.1"/>
    </source>
</evidence>
<evidence type="ECO:0000256" key="1">
    <source>
        <dbReference type="ARBA" id="ARBA00022448"/>
    </source>
</evidence>